<evidence type="ECO:0000313" key="3">
    <source>
        <dbReference type="Proteomes" id="UP001497527"/>
    </source>
</evidence>
<keyword evidence="3" id="KW-1185">Reference proteome</keyword>
<keyword evidence="1" id="KW-0472">Membrane</keyword>
<dbReference type="Proteomes" id="UP001497527">
    <property type="component" value="Unassembled WGS sequence"/>
</dbReference>
<evidence type="ECO:0000313" key="2">
    <source>
        <dbReference type="EMBL" id="CAL2101500.1"/>
    </source>
</evidence>
<reference evidence="2 3" key="1">
    <citation type="submission" date="2024-05" db="EMBL/GenBank/DDBJ databases">
        <authorList>
            <person name="Duchaud E."/>
        </authorList>
    </citation>
    <scope>NUCLEOTIDE SEQUENCE [LARGE SCALE GENOMIC DNA]</scope>
    <source>
        <strain evidence="2">Ena-SAMPLE-TAB-13-05-2024-13:56:06:370-140308</strain>
    </source>
</reference>
<organism evidence="2 3">
    <name type="scientific">Tenacibaculum polynesiense</name>
    <dbReference type="NCBI Taxonomy" id="3137857"/>
    <lineage>
        <taxon>Bacteria</taxon>
        <taxon>Pseudomonadati</taxon>
        <taxon>Bacteroidota</taxon>
        <taxon>Flavobacteriia</taxon>
        <taxon>Flavobacteriales</taxon>
        <taxon>Flavobacteriaceae</taxon>
        <taxon>Tenacibaculum</taxon>
    </lineage>
</organism>
<name>A0ABM9P7F9_9FLAO</name>
<protein>
    <submittedName>
        <fullName evidence="2">Uncharacterized protein</fullName>
    </submittedName>
</protein>
<keyword evidence="1" id="KW-0812">Transmembrane</keyword>
<feature type="transmembrane region" description="Helical" evidence="1">
    <location>
        <begin position="21"/>
        <end position="39"/>
    </location>
</feature>
<sequence>MKNSYDQLNIEYVETKNVSSFIWYTTVILILVFIFIPLAELSDVIDYNYAAPHTSNYSCIVGADIYLYPFEPLQFTPLPIPN</sequence>
<evidence type="ECO:0000256" key="1">
    <source>
        <dbReference type="SAM" id="Phobius"/>
    </source>
</evidence>
<comment type="caution">
    <text evidence="2">The sequence shown here is derived from an EMBL/GenBank/DDBJ whole genome shotgun (WGS) entry which is preliminary data.</text>
</comment>
<accession>A0ABM9P7F9</accession>
<gene>
    <name evidence="2" type="ORF">T190423A01A_10063</name>
</gene>
<proteinExistence type="predicted"/>
<dbReference type="EMBL" id="CAXJIO010000010">
    <property type="protein sequence ID" value="CAL2101500.1"/>
    <property type="molecule type" value="Genomic_DNA"/>
</dbReference>
<dbReference type="RefSeq" id="WP_348715332.1">
    <property type="nucleotide sequence ID" value="NZ_CAXJIO010000010.1"/>
</dbReference>
<keyword evidence="1" id="KW-1133">Transmembrane helix</keyword>